<dbReference type="InterPro" id="IPR017927">
    <property type="entry name" value="FAD-bd_FR_type"/>
</dbReference>
<dbReference type="InterPro" id="IPR008333">
    <property type="entry name" value="Cbr1-like_FAD-bd_dom"/>
</dbReference>
<evidence type="ECO:0000256" key="2">
    <source>
        <dbReference type="ARBA" id="ARBA00022630"/>
    </source>
</evidence>
<feature type="domain" description="FAD-binding FR-type" evidence="9">
    <location>
        <begin position="1"/>
        <end position="101"/>
    </location>
</feature>
<keyword evidence="6" id="KW-0560">Oxidoreductase</keyword>
<evidence type="ECO:0000256" key="3">
    <source>
        <dbReference type="ARBA" id="ARBA00022714"/>
    </source>
</evidence>
<dbReference type="GO" id="GO:0016491">
    <property type="term" value="F:oxidoreductase activity"/>
    <property type="evidence" value="ECO:0007669"/>
    <property type="project" value="UniProtKB-KW"/>
</dbReference>
<dbReference type="Pfam" id="PF00175">
    <property type="entry name" value="NAD_binding_1"/>
    <property type="match status" value="1"/>
</dbReference>
<evidence type="ECO:0000256" key="1">
    <source>
        <dbReference type="ARBA" id="ARBA00001974"/>
    </source>
</evidence>
<dbReference type="PRINTS" id="PR00371">
    <property type="entry name" value="FPNCR"/>
</dbReference>
<dbReference type="Pfam" id="PF00970">
    <property type="entry name" value="FAD_binding_6"/>
    <property type="match status" value="1"/>
</dbReference>
<dbReference type="SUPFAM" id="SSF52343">
    <property type="entry name" value="Ferredoxin reductase-like, C-terminal NADP-linked domain"/>
    <property type="match status" value="1"/>
</dbReference>
<dbReference type="GO" id="GO:0046872">
    <property type="term" value="F:metal ion binding"/>
    <property type="evidence" value="ECO:0007669"/>
    <property type="project" value="UniProtKB-KW"/>
</dbReference>
<evidence type="ECO:0000256" key="7">
    <source>
        <dbReference type="ARBA" id="ARBA00023004"/>
    </source>
</evidence>
<dbReference type="PRINTS" id="PR00410">
    <property type="entry name" value="PHEHYDRXLASE"/>
</dbReference>
<keyword evidence="8" id="KW-0411">Iron-sulfur</keyword>
<dbReference type="PANTHER" id="PTHR47354">
    <property type="entry name" value="NADH OXIDOREDUCTASE HCR"/>
    <property type="match status" value="1"/>
</dbReference>
<dbReference type="PANTHER" id="PTHR47354:SF8">
    <property type="entry name" value="1,2-PHENYLACETYL-COA EPOXIDASE, SUBUNIT E"/>
    <property type="match status" value="1"/>
</dbReference>
<dbReference type="GO" id="GO:0051537">
    <property type="term" value="F:2 iron, 2 sulfur cluster binding"/>
    <property type="evidence" value="ECO:0007669"/>
    <property type="project" value="UniProtKB-KW"/>
</dbReference>
<dbReference type="InterPro" id="IPR001709">
    <property type="entry name" value="Flavoprot_Pyr_Nucl_cyt_Rdtase"/>
</dbReference>
<evidence type="ECO:0000256" key="8">
    <source>
        <dbReference type="ARBA" id="ARBA00023014"/>
    </source>
</evidence>
<reference evidence="10 11" key="1">
    <citation type="submission" date="2018-11" db="EMBL/GenBank/DDBJ databases">
        <authorList>
            <person name="Zhou Z."/>
            <person name="Wang G."/>
        </authorList>
    </citation>
    <scope>NUCLEOTIDE SEQUENCE [LARGE SCALE GENOMIC DNA]</scope>
    <source>
        <strain evidence="10 11">KCTC52004</strain>
    </source>
</reference>
<dbReference type="InterPro" id="IPR039261">
    <property type="entry name" value="FNR_nucleotide-bd"/>
</dbReference>
<comment type="cofactor">
    <cofactor evidence="1">
        <name>FAD</name>
        <dbReference type="ChEBI" id="CHEBI:57692"/>
    </cofactor>
</comment>
<keyword evidence="3" id="KW-0001">2Fe-2S</keyword>
<name>A0A3P1BJ16_9BACT</name>
<dbReference type="PROSITE" id="PS51384">
    <property type="entry name" value="FAD_FR"/>
    <property type="match status" value="1"/>
</dbReference>
<dbReference type="Gene3D" id="2.40.30.10">
    <property type="entry name" value="Translation factors"/>
    <property type="match status" value="1"/>
</dbReference>
<proteinExistence type="predicted"/>
<dbReference type="GO" id="GO:0050660">
    <property type="term" value="F:flavin adenine dinucleotide binding"/>
    <property type="evidence" value="ECO:0007669"/>
    <property type="project" value="TreeGrafter"/>
</dbReference>
<evidence type="ECO:0000256" key="5">
    <source>
        <dbReference type="ARBA" id="ARBA00022827"/>
    </source>
</evidence>
<keyword evidence="5" id="KW-0274">FAD</keyword>
<dbReference type="AlphaFoldDB" id="A0A3P1BJ16"/>
<evidence type="ECO:0000313" key="10">
    <source>
        <dbReference type="EMBL" id="RRB01119.1"/>
    </source>
</evidence>
<accession>A0A3P1BJ16</accession>
<comment type="caution">
    <text evidence="10">The sequence shown here is derived from an EMBL/GenBank/DDBJ whole genome shotgun (WGS) entry which is preliminary data.</text>
</comment>
<dbReference type="Gene3D" id="3.40.50.80">
    <property type="entry name" value="Nucleotide-binding domain of ferredoxin-NADP reductase (FNR) module"/>
    <property type="match status" value="1"/>
</dbReference>
<dbReference type="OrthoDB" id="9789468at2"/>
<evidence type="ECO:0000256" key="6">
    <source>
        <dbReference type="ARBA" id="ARBA00023002"/>
    </source>
</evidence>
<dbReference type="Proteomes" id="UP000271925">
    <property type="component" value="Unassembled WGS sequence"/>
</dbReference>
<keyword evidence="2" id="KW-0285">Flavoprotein</keyword>
<evidence type="ECO:0000256" key="4">
    <source>
        <dbReference type="ARBA" id="ARBA00022723"/>
    </source>
</evidence>
<keyword evidence="7" id="KW-0408">Iron</keyword>
<dbReference type="EMBL" id="RQJO01000010">
    <property type="protein sequence ID" value="RRB01119.1"/>
    <property type="molecule type" value="Genomic_DNA"/>
</dbReference>
<dbReference type="RefSeq" id="WP_124877581.1">
    <property type="nucleotide sequence ID" value="NZ_RQJO01000010.1"/>
</dbReference>
<sequence>MEHTLTIQSISQVTHNVRRIRLEKPENYAFTPGQATDVSLNKPGWKDEKRPFTFTSLNTDPYLEFTIKSYTDHDGVTNQIGQLEEGDELILDEPWGMIEYQGEGYFIAGGAGITPFMAILRQLYKDNQIGNNKLFFSNKTASDVIYAEELKEMLGDNAVFVITRSTTERQQRQYIDEDFLKKHVDNFQKPFYICGPDPMIQAIAGIVTQNGAEPQSVVFEK</sequence>
<evidence type="ECO:0000313" key="11">
    <source>
        <dbReference type="Proteomes" id="UP000271925"/>
    </source>
</evidence>
<evidence type="ECO:0000259" key="9">
    <source>
        <dbReference type="PROSITE" id="PS51384"/>
    </source>
</evidence>
<dbReference type="SUPFAM" id="SSF63380">
    <property type="entry name" value="Riboflavin synthase domain-like"/>
    <property type="match status" value="1"/>
</dbReference>
<protein>
    <submittedName>
        <fullName evidence="10">Flavodoxin reductase</fullName>
    </submittedName>
</protein>
<gene>
    <name evidence="10" type="ORF">EHT25_23380</name>
</gene>
<keyword evidence="4" id="KW-0479">Metal-binding</keyword>
<keyword evidence="11" id="KW-1185">Reference proteome</keyword>
<organism evidence="10 11">
    <name type="scientific">Larkinella rosea</name>
    <dbReference type="NCBI Taxonomy" id="2025312"/>
    <lineage>
        <taxon>Bacteria</taxon>
        <taxon>Pseudomonadati</taxon>
        <taxon>Bacteroidota</taxon>
        <taxon>Cytophagia</taxon>
        <taxon>Cytophagales</taxon>
        <taxon>Spirosomataceae</taxon>
        <taxon>Larkinella</taxon>
    </lineage>
</organism>
<dbReference type="InterPro" id="IPR017938">
    <property type="entry name" value="Riboflavin_synthase-like_b-brl"/>
</dbReference>
<dbReference type="InterPro" id="IPR001433">
    <property type="entry name" value="OxRdtase_FAD/NAD-bd"/>
</dbReference>
<dbReference type="CDD" id="cd06196">
    <property type="entry name" value="FNR_like_1"/>
    <property type="match status" value="1"/>
</dbReference>
<dbReference type="InterPro" id="IPR050415">
    <property type="entry name" value="MRET"/>
</dbReference>